<reference evidence="2 3" key="1">
    <citation type="submission" date="2019-05" db="EMBL/GenBank/DDBJ databases">
        <title>Another draft genome of Portunus trituberculatus and its Hox gene families provides insights of decapod evolution.</title>
        <authorList>
            <person name="Jeong J.-H."/>
            <person name="Song I."/>
            <person name="Kim S."/>
            <person name="Choi T."/>
            <person name="Kim D."/>
            <person name="Ryu S."/>
            <person name="Kim W."/>
        </authorList>
    </citation>
    <scope>NUCLEOTIDE SEQUENCE [LARGE SCALE GENOMIC DNA]</scope>
    <source>
        <tissue evidence="2">Muscle</tissue>
    </source>
</reference>
<feature type="region of interest" description="Disordered" evidence="1">
    <location>
        <begin position="20"/>
        <end position="47"/>
    </location>
</feature>
<evidence type="ECO:0000256" key="1">
    <source>
        <dbReference type="SAM" id="MobiDB-lite"/>
    </source>
</evidence>
<dbReference type="EMBL" id="VSRR010089220">
    <property type="protein sequence ID" value="MPC91857.1"/>
    <property type="molecule type" value="Genomic_DNA"/>
</dbReference>
<keyword evidence="3" id="KW-1185">Reference proteome</keyword>
<organism evidence="2 3">
    <name type="scientific">Portunus trituberculatus</name>
    <name type="common">Swimming crab</name>
    <name type="synonym">Neptunus trituberculatus</name>
    <dbReference type="NCBI Taxonomy" id="210409"/>
    <lineage>
        <taxon>Eukaryota</taxon>
        <taxon>Metazoa</taxon>
        <taxon>Ecdysozoa</taxon>
        <taxon>Arthropoda</taxon>
        <taxon>Crustacea</taxon>
        <taxon>Multicrustacea</taxon>
        <taxon>Malacostraca</taxon>
        <taxon>Eumalacostraca</taxon>
        <taxon>Eucarida</taxon>
        <taxon>Decapoda</taxon>
        <taxon>Pleocyemata</taxon>
        <taxon>Brachyura</taxon>
        <taxon>Eubrachyura</taxon>
        <taxon>Portunoidea</taxon>
        <taxon>Portunidae</taxon>
        <taxon>Portuninae</taxon>
        <taxon>Portunus</taxon>
    </lineage>
</organism>
<evidence type="ECO:0000313" key="3">
    <source>
        <dbReference type="Proteomes" id="UP000324222"/>
    </source>
</evidence>
<feature type="compositionally biased region" description="Polar residues" evidence="1">
    <location>
        <begin position="26"/>
        <end position="38"/>
    </location>
</feature>
<protein>
    <submittedName>
        <fullName evidence="2">Uncharacterized protein</fullName>
    </submittedName>
</protein>
<sequence>MYPRHPTTERNFPHALFGDYRENTTKPENQTAGVNTNCGAERRSPSEEDKAHRFVLDSYGFLCCLQWGRVPHVSACK</sequence>
<accession>A0A5B7JER2</accession>
<gene>
    <name evidence="2" type="ORF">E2C01_086918</name>
</gene>
<name>A0A5B7JER2_PORTR</name>
<proteinExistence type="predicted"/>
<dbReference type="AlphaFoldDB" id="A0A5B7JER2"/>
<evidence type="ECO:0000313" key="2">
    <source>
        <dbReference type="EMBL" id="MPC91857.1"/>
    </source>
</evidence>
<dbReference type="Proteomes" id="UP000324222">
    <property type="component" value="Unassembled WGS sequence"/>
</dbReference>
<comment type="caution">
    <text evidence="2">The sequence shown here is derived from an EMBL/GenBank/DDBJ whole genome shotgun (WGS) entry which is preliminary data.</text>
</comment>